<dbReference type="OrthoDB" id="3750626at2759"/>
<dbReference type="Proteomes" id="UP000800035">
    <property type="component" value="Unassembled WGS sequence"/>
</dbReference>
<evidence type="ECO:0008006" key="3">
    <source>
        <dbReference type="Google" id="ProtNLM"/>
    </source>
</evidence>
<gene>
    <name evidence="1" type="ORF">CC80DRAFT_590444</name>
</gene>
<evidence type="ECO:0000313" key="1">
    <source>
        <dbReference type="EMBL" id="KAF1960131.1"/>
    </source>
</evidence>
<evidence type="ECO:0000313" key="2">
    <source>
        <dbReference type="Proteomes" id="UP000800035"/>
    </source>
</evidence>
<proteinExistence type="predicted"/>
<dbReference type="EMBL" id="ML976983">
    <property type="protein sequence ID" value="KAF1960131.1"/>
    <property type="molecule type" value="Genomic_DNA"/>
</dbReference>
<protein>
    <recommendedName>
        <fullName evidence="3">F-box domain-containing protein</fullName>
    </recommendedName>
</protein>
<sequence>MVKLIDLPSELLLDAFSYLATGNEVDVKTLLSLCRTSRLLRDIAQPALHTCVWISDTSKSPLGVLQPFFRTILGRPTLAKTTRELALVNDKSLFVRTHTLDRWNLPLEDKCSIEVGTLRESFDAGKNPSLCFYPLAVEILARLENLQHIRFTDNIGRPNNLMQRVHRLQSEALILSRLKTFCLHKRFEDGPVNIDPYISLLQYPSFQEFTSEIHAVQGRDEFPPHNSISHSIVGLHWCIGPLETMERLIDACSGLEAFSLVIPDNDRFRRASDTGRLNLVTPGELVTALLASSHRHTLTVLLLDFHHYYDLREIELEETIEESNEPLESSDYVYPSFGGFENLTRLTIEFEKLLKVSYLPASLELLKLEHCRFAELDRDRLDDLIRVKETWCPLIQYVTVVGYEMTDEGITMVSEHAEALKVPFYSSSDGRVLTFSGAGRHLRIESQPQLERE</sequence>
<organism evidence="1 2">
    <name type="scientific">Byssothecium circinans</name>
    <dbReference type="NCBI Taxonomy" id="147558"/>
    <lineage>
        <taxon>Eukaryota</taxon>
        <taxon>Fungi</taxon>
        <taxon>Dikarya</taxon>
        <taxon>Ascomycota</taxon>
        <taxon>Pezizomycotina</taxon>
        <taxon>Dothideomycetes</taxon>
        <taxon>Pleosporomycetidae</taxon>
        <taxon>Pleosporales</taxon>
        <taxon>Massarineae</taxon>
        <taxon>Massarinaceae</taxon>
        <taxon>Byssothecium</taxon>
    </lineage>
</organism>
<reference evidence="1" key="1">
    <citation type="journal article" date="2020" name="Stud. Mycol.">
        <title>101 Dothideomycetes genomes: a test case for predicting lifestyles and emergence of pathogens.</title>
        <authorList>
            <person name="Haridas S."/>
            <person name="Albert R."/>
            <person name="Binder M."/>
            <person name="Bloem J."/>
            <person name="Labutti K."/>
            <person name="Salamov A."/>
            <person name="Andreopoulos B."/>
            <person name="Baker S."/>
            <person name="Barry K."/>
            <person name="Bills G."/>
            <person name="Bluhm B."/>
            <person name="Cannon C."/>
            <person name="Castanera R."/>
            <person name="Culley D."/>
            <person name="Daum C."/>
            <person name="Ezra D."/>
            <person name="Gonzalez J."/>
            <person name="Henrissat B."/>
            <person name="Kuo A."/>
            <person name="Liang C."/>
            <person name="Lipzen A."/>
            <person name="Lutzoni F."/>
            <person name="Magnuson J."/>
            <person name="Mondo S."/>
            <person name="Nolan M."/>
            <person name="Ohm R."/>
            <person name="Pangilinan J."/>
            <person name="Park H.-J."/>
            <person name="Ramirez L."/>
            <person name="Alfaro M."/>
            <person name="Sun H."/>
            <person name="Tritt A."/>
            <person name="Yoshinaga Y."/>
            <person name="Zwiers L.-H."/>
            <person name="Turgeon B."/>
            <person name="Goodwin S."/>
            <person name="Spatafora J."/>
            <person name="Crous P."/>
            <person name="Grigoriev I."/>
        </authorList>
    </citation>
    <scope>NUCLEOTIDE SEQUENCE</scope>
    <source>
        <strain evidence="1">CBS 675.92</strain>
    </source>
</reference>
<name>A0A6A5U5G6_9PLEO</name>
<dbReference type="AlphaFoldDB" id="A0A6A5U5G6"/>
<keyword evidence="2" id="KW-1185">Reference proteome</keyword>
<accession>A0A6A5U5G6</accession>